<evidence type="ECO:0000256" key="4">
    <source>
        <dbReference type="PROSITE-ProRule" id="PRU00335"/>
    </source>
</evidence>
<keyword evidence="7" id="KW-1185">Reference proteome</keyword>
<protein>
    <submittedName>
        <fullName evidence="6">TetR family transcriptional regulator</fullName>
    </submittedName>
</protein>
<evidence type="ECO:0000256" key="2">
    <source>
        <dbReference type="ARBA" id="ARBA00023125"/>
    </source>
</evidence>
<evidence type="ECO:0000313" key="6">
    <source>
        <dbReference type="EMBL" id="TGD43298.1"/>
    </source>
</evidence>
<dbReference type="PRINTS" id="PR00455">
    <property type="entry name" value="HTHTETR"/>
</dbReference>
<dbReference type="PROSITE" id="PS50977">
    <property type="entry name" value="HTH_TETR_2"/>
    <property type="match status" value="1"/>
</dbReference>
<dbReference type="RefSeq" id="WP_135431205.1">
    <property type="nucleotide sequence ID" value="NZ_RPEM01000006.1"/>
</dbReference>
<evidence type="ECO:0000313" key="7">
    <source>
        <dbReference type="Proteomes" id="UP000297741"/>
    </source>
</evidence>
<comment type="caution">
    <text evidence="6">The sequence shown here is derived from an EMBL/GenBank/DDBJ whole genome shotgun (WGS) entry which is preliminary data.</text>
</comment>
<dbReference type="PANTHER" id="PTHR30055">
    <property type="entry name" value="HTH-TYPE TRANSCRIPTIONAL REGULATOR RUTR"/>
    <property type="match status" value="1"/>
</dbReference>
<dbReference type="EMBL" id="RPEM01000006">
    <property type="protein sequence ID" value="TGD43298.1"/>
    <property type="molecule type" value="Genomic_DNA"/>
</dbReference>
<sequence length="205" mass="22427">MTIASDTPLADQRSAEILESARRAFAEKGFDGASMQDIARKSGMSVGNFYRYFPSKAAIVEALIAFDMAEMEQDFAAILINPDPLQALRETIERKITEAECHGDGQIWAEITAAALRKPEIGEIAYRMELGIVAHLITIFSHAAGVNVAEAQARWTAHAHLLVMMVKACAMQRPENPTTADLTRLVLRNINRTLDDIATSAALKG</sequence>
<dbReference type="PANTHER" id="PTHR30055:SF234">
    <property type="entry name" value="HTH-TYPE TRANSCRIPTIONAL REGULATOR BETI"/>
    <property type="match status" value="1"/>
</dbReference>
<dbReference type="InterPro" id="IPR050109">
    <property type="entry name" value="HTH-type_TetR-like_transc_reg"/>
</dbReference>
<feature type="DNA-binding region" description="H-T-H motif" evidence="4">
    <location>
        <begin position="34"/>
        <end position="53"/>
    </location>
</feature>
<evidence type="ECO:0000259" key="5">
    <source>
        <dbReference type="PROSITE" id="PS50977"/>
    </source>
</evidence>
<dbReference type="Pfam" id="PF00440">
    <property type="entry name" value="TetR_N"/>
    <property type="match status" value="1"/>
</dbReference>
<keyword evidence="3" id="KW-0804">Transcription</keyword>
<feature type="domain" description="HTH tetR-type" evidence="5">
    <location>
        <begin position="11"/>
        <end position="71"/>
    </location>
</feature>
<evidence type="ECO:0000256" key="3">
    <source>
        <dbReference type="ARBA" id="ARBA00023163"/>
    </source>
</evidence>
<dbReference type="SUPFAM" id="SSF46689">
    <property type="entry name" value="Homeodomain-like"/>
    <property type="match status" value="1"/>
</dbReference>
<evidence type="ECO:0000256" key="1">
    <source>
        <dbReference type="ARBA" id="ARBA00023015"/>
    </source>
</evidence>
<keyword evidence="2 4" id="KW-0238">DNA-binding</keyword>
<dbReference type="InterPro" id="IPR009057">
    <property type="entry name" value="Homeodomain-like_sf"/>
</dbReference>
<dbReference type="Proteomes" id="UP000297741">
    <property type="component" value="Unassembled WGS sequence"/>
</dbReference>
<gene>
    <name evidence="6" type="ORF">EEB11_10835</name>
</gene>
<accession>A0ABY2KL85</accession>
<organism evidence="6 7">
    <name type="scientific">Pseudotabrizicola sediminis</name>
    <dbReference type="NCBI Taxonomy" id="2486418"/>
    <lineage>
        <taxon>Bacteria</taxon>
        <taxon>Pseudomonadati</taxon>
        <taxon>Pseudomonadota</taxon>
        <taxon>Alphaproteobacteria</taxon>
        <taxon>Rhodobacterales</taxon>
        <taxon>Paracoccaceae</taxon>
        <taxon>Pseudotabrizicola</taxon>
    </lineage>
</organism>
<dbReference type="InterPro" id="IPR001647">
    <property type="entry name" value="HTH_TetR"/>
</dbReference>
<keyword evidence="1" id="KW-0805">Transcription regulation</keyword>
<name>A0ABY2KL85_9RHOB</name>
<dbReference type="Gene3D" id="1.10.357.10">
    <property type="entry name" value="Tetracycline Repressor, domain 2"/>
    <property type="match status" value="1"/>
</dbReference>
<reference evidence="6 7" key="1">
    <citation type="submission" date="2018-11" db="EMBL/GenBank/DDBJ databases">
        <title>Tabrizicola sp. isolated from sediment of alpine lake.</title>
        <authorList>
            <person name="Liu Z."/>
        </authorList>
    </citation>
    <scope>NUCLEOTIDE SEQUENCE [LARGE SCALE GENOMIC DNA]</scope>
    <source>
        <strain evidence="6 7">DRYC-M-16</strain>
    </source>
</reference>
<proteinExistence type="predicted"/>